<keyword evidence="2" id="KW-1185">Reference proteome</keyword>
<keyword evidence="1" id="KW-0235">DNA replication</keyword>
<dbReference type="GeneID" id="108559399"/>
<protein>
    <submittedName>
        <fullName evidence="3">Replication protein-like</fullName>
    </submittedName>
</protein>
<dbReference type="Proteomes" id="UP000695000">
    <property type="component" value="Unplaced"/>
</dbReference>
<gene>
    <name evidence="3" type="primary">LOC108559399</name>
</gene>
<dbReference type="Pfam" id="PF01446">
    <property type="entry name" value="Rep_1"/>
    <property type="match status" value="1"/>
</dbReference>
<evidence type="ECO:0000313" key="3">
    <source>
        <dbReference type="RefSeq" id="XP_017772154.1"/>
    </source>
</evidence>
<evidence type="ECO:0000313" key="2">
    <source>
        <dbReference type="Proteomes" id="UP000695000"/>
    </source>
</evidence>
<dbReference type="InterPro" id="IPR000989">
    <property type="entry name" value="Rep"/>
</dbReference>
<evidence type="ECO:0000256" key="1">
    <source>
        <dbReference type="ARBA" id="ARBA00022705"/>
    </source>
</evidence>
<sequence length="205" mass="24013">MNTAWNRLRGRKEFKVIQGWIRATEVTQEEHRKGYAHPHFHVLLMVPSSYFKTSKYITHDRWLELWQEAMRDPSITNVNIRTVKPRKPKEGETVVDSTVQALEASGGVSETLKYSVKPSDMISDPDWFLEMTRQVHKKRFLATGGALKDMLKETEESEEDLLLKSEDDSSTEILSDGYLYAFNWRSDDRMYRRYEKGDVFPTVDE</sequence>
<name>A0ABM1MC54_NICVS</name>
<accession>A0ABM1MC54</accession>
<reference evidence="3" key="1">
    <citation type="submission" date="2025-08" db="UniProtKB">
        <authorList>
            <consortium name="RefSeq"/>
        </authorList>
    </citation>
    <scope>IDENTIFICATION</scope>
    <source>
        <tissue evidence="3">Whole Larva</tissue>
    </source>
</reference>
<proteinExistence type="predicted"/>
<dbReference type="RefSeq" id="XP_017772154.1">
    <property type="nucleotide sequence ID" value="XM_017916665.1"/>
</dbReference>
<organism evidence="2 3">
    <name type="scientific">Nicrophorus vespilloides</name>
    <name type="common">Boreal carrion beetle</name>
    <dbReference type="NCBI Taxonomy" id="110193"/>
    <lineage>
        <taxon>Eukaryota</taxon>
        <taxon>Metazoa</taxon>
        <taxon>Ecdysozoa</taxon>
        <taxon>Arthropoda</taxon>
        <taxon>Hexapoda</taxon>
        <taxon>Insecta</taxon>
        <taxon>Pterygota</taxon>
        <taxon>Neoptera</taxon>
        <taxon>Endopterygota</taxon>
        <taxon>Coleoptera</taxon>
        <taxon>Polyphaga</taxon>
        <taxon>Staphyliniformia</taxon>
        <taxon>Silphidae</taxon>
        <taxon>Nicrophorinae</taxon>
        <taxon>Nicrophorus</taxon>
    </lineage>
</organism>